<evidence type="ECO:0000256" key="1">
    <source>
        <dbReference type="ARBA" id="ARBA00022801"/>
    </source>
</evidence>
<keyword evidence="4" id="KW-1185">Reference proteome</keyword>
<dbReference type="EMBL" id="ABAX03000016">
    <property type="protein sequence ID" value="EDR96838.1"/>
    <property type="molecule type" value="Genomic_DNA"/>
</dbReference>
<dbReference type="InterPro" id="IPR026875">
    <property type="entry name" value="PHydrolase_assoc_dom"/>
</dbReference>
<reference evidence="3" key="1">
    <citation type="submission" date="2007-11" db="EMBL/GenBank/DDBJ databases">
        <authorList>
            <person name="Fulton L."/>
            <person name="Clifton S."/>
            <person name="Fulton B."/>
            <person name="Xu J."/>
            <person name="Minx P."/>
            <person name="Pepin K.H."/>
            <person name="Johnson M."/>
            <person name="Thiruvilangam P."/>
            <person name="Bhonagiri V."/>
            <person name="Nash W.E."/>
            <person name="Mardis E.R."/>
            <person name="Wilson R.K."/>
        </authorList>
    </citation>
    <scope>NUCLEOTIDE SEQUENCE [LARGE SCALE GENOMIC DNA]</scope>
    <source>
        <strain evidence="3">DSM 14662</strain>
    </source>
</reference>
<evidence type="ECO:0000313" key="3">
    <source>
        <dbReference type="EMBL" id="EDR96838.1"/>
    </source>
</evidence>
<dbReference type="Pfam" id="PF01966">
    <property type="entry name" value="HD"/>
    <property type="match status" value="1"/>
</dbReference>
<dbReference type="Proteomes" id="UP000004935">
    <property type="component" value="Unassembled WGS sequence"/>
</dbReference>
<dbReference type="HOGENOM" id="CLU_028163_1_1_9"/>
<organism evidence="3 4">
    <name type="scientific">Anaerostipes caccae (strain DSM 14662 / CCUG 47493 / JCM 13470 / NCIMB 13811 / L1-92)</name>
    <dbReference type="NCBI Taxonomy" id="411490"/>
    <lineage>
        <taxon>Bacteria</taxon>
        <taxon>Bacillati</taxon>
        <taxon>Bacillota</taxon>
        <taxon>Clostridia</taxon>
        <taxon>Lachnospirales</taxon>
        <taxon>Lachnospiraceae</taxon>
        <taxon>Anaerostipes</taxon>
    </lineage>
</organism>
<dbReference type="AlphaFoldDB" id="B0MGA6"/>
<dbReference type="PANTHER" id="PTHR35795">
    <property type="entry name" value="SLR1885 PROTEIN"/>
    <property type="match status" value="1"/>
</dbReference>
<dbReference type="GO" id="GO:0008832">
    <property type="term" value="F:dGTPase activity"/>
    <property type="evidence" value="ECO:0007669"/>
    <property type="project" value="UniProtKB-EC"/>
</dbReference>
<dbReference type="SUPFAM" id="SSF109604">
    <property type="entry name" value="HD-domain/PDEase-like"/>
    <property type="match status" value="1"/>
</dbReference>
<reference evidence="3" key="2">
    <citation type="submission" date="2013-11" db="EMBL/GenBank/DDBJ databases">
        <title>Draft genome sequence of Anaerostipes caccae (DSM 14662).</title>
        <authorList>
            <person name="Sudarsanam P."/>
            <person name="Ley R."/>
            <person name="Guruge J."/>
            <person name="Turnbaugh P.J."/>
            <person name="Mahowald M."/>
            <person name="Liep D."/>
            <person name="Gordon J."/>
        </authorList>
    </citation>
    <scope>NUCLEOTIDE SEQUENCE</scope>
    <source>
        <strain evidence="3">DSM 14662</strain>
    </source>
</reference>
<evidence type="ECO:0000259" key="2">
    <source>
        <dbReference type="SMART" id="SM00471"/>
    </source>
</evidence>
<dbReference type="eggNOG" id="COG0232">
    <property type="taxonomic scope" value="Bacteria"/>
</dbReference>
<accession>B0MGA6</accession>
<gene>
    <name evidence="3" type="ORF">ANACAC_02616</name>
</gene>
<keyword evidence="1 3" id="KW-0378">Hydrolase</keyword>
<proteinExistence type="predicted"/>
<dbReference type="CDD" id="cd00077">
    <property type="entry name" value="HDc"/>
    <property type="match status" value="1"/>
</dbReference>
<dbReference type="STRING" id="411490.ANACAC_02616"/>
<evidence type="ECO:0000313" key="4">
    <source>
        <dbReference type="Proteomes" id="UP000004935"/>
    </source>
</evidence>
<dbReference type="InterPro" id="IPR006674">
    <property type="entry name" value="HD_domain"/>
</dbReference>
<feature type="domain" description="HD/PDEase" evidence="2">
    <location>
        <begin position="91"/>
        <end position="248"/>
    </location>
</feature>
<name>B0MGA6_ANACD</name>
<dbReference type="Pfam" id="PF13286">
    <property type="entry name" value="HD_assoc"/>
    <property type="match status" value="1"/>
</dbReference>
<dbReference type="InterPro" id="IPR051094">
    <property type="entry name" value="Diverse_Catalytic_Enzymes"/>
</dbReference>
<dbReference type="PANTHER" id="PTHR35795:SF1">
    <property type="entry name" value="BIS(5'-NUCLEOSYL)-TETRAPHOSPHATASE, SYMMETRICAL"/>
    <property type="match status" value="1"/>
</dbReference>
<dbReference type="Gene3D" id="1.10.3210.10">
    <property type="entry name" value="Hypothetical protein af1432"/>
    <property type="match status" value="1"/>
</dbReference>
<protein>
    <submittedName>
        <fullName evidence="3">DGTPase</fullName>
        <ecNumber evidence="3">3.1.5.1</ecNumber>
    </submittedName>
</protein>
<dbReference type="InterPro" id="IPR003607">
    <property type="entry name" value="HD/PDEase_dom"/>
</dbReference>
<dbReference type="SMART" id="SM00471">
    <property type="entry name" value="HDc"/>
    <property type="match status" value="1"/>
</dbReference>
<comment type="caution">
    <text evidence="3">The sequence shown here is derived from an EMBL/GenBank/DDBJ whole genome shotgun (WGS) entry which is preliminary data.</text>
</comment>
<dbReference type="EC" id="3.1.5.1" evidence="3"/>
<sequence length="412" mass="48675">MIRDLGRKRKMLNYHELSKELQKEIIRDRQVGWKNPYACTDEQVIRKNRERDKASLWRPAFVRDVEKIIHSPYYNRYTDKTQVFSFFLNDDISRRSLHVQLVSRIARNIGKLLGLNCDLIEAVALGHDIGHTPFGHAGERYLDELYHEKTGQCFQHNIQSVRVLDGMFERNLSLQTLDGILCHNGEFEQQEYRPCRMDTFEEFYEKMGNSSQNKDYIKTLIPSTLEGCVVRICDMVAYLGKDRQDAKKAKLIESSDIFTQGEIGVENAEIINNMIVNIVENSYRKDYIMLDSKYYDAMKIAKKENYEQIYFNKKLDCIYSENVAPMFREVYEKLYADLIAGNEESVIFKHHIEYVEEARSYYDASRSYAEEEPNRIVADYIASMTDDYFVDLYHHLFPKGKYHVNYKSYFEN</sequence>